<reference evidence="1" key="1">
    <citation type="journal article" date="2023" name="Science">
        <title>Genome structures resolve the early diversification of teleost fishes.</title>
        <authorList>
            <person name="Parey E."/>
            <person name="Louis A."/>
            <person name="Montfort J."/>
            <person name="Bouchez O."/>
            <person name="Roques C."/>
            <person name="Iampietro C."/>
            <person name="Lluch J."/>
            <person name="Castinel A."/>
            <person name="Donnadieu C."/>
            <person name="Desvignes T."/>
            <person name="Floi Bucao C."/>
            <person name="Jouanno E."/>
            <person name="Wen M."/>
            <person name="Mejri S."/>
            <person name="Dirks R."/>
            <person name="Jansen H."/>
            <person name="Henkel C."/>
            <person name="Chen W.J."/>
            <person name="Zahm M."/>
            <person name="Cabau C."/>
            <person name="Klopp C."/>
            <person name="Thompson A.W."/>
            <person name="Robinson-Rechavi M."/>
            <person name="Braasch I."/>
            <person name="Lecointre G."/>
            <person name="Bobe J."/>
            <person name="Postlethwait J.H."/>
            <person name="Berthelot C."/>
            <person name="Roest Crollius H."/>
            <person name="Guiguen Y."/>
        </authorList>
    </citation>
    <scope>NUCLEOTIDE SEQUENCE</scope>
    <source>
        <strain evidence="1">WJC10195</strain>
    </source>
</reference>
<protein>
    <submittedName>
        <fullName evidence="1">Uncharacterized protein</fullName>
    </submittedName>
</protein>
<name>A0A9Q1ISC8_SYNKA</name>
<comment type="caution">
    <text evidence="1">The sequence shown here is derived from an EMBL/GenBank/DDBJ whole genome shotgun (WGS) entry which is preliminary data.</text>
</comment>
<sequence>MFMLASPSWKGRGAGKTLSRREFSLRHEEHMKDGRPSSDGERETQTYNVICSQSDCYPSEYQLTGRNGTGIPLHLDILSITRRLPERPWGGPCHMTAVYTDLAF</sequence>
<evidence type="ECO:0000313" key="1">
    <source>
        <dbReference type="EMBL" id="KAJ8352763.1"/>
    </source>
</evidence>
<gene>
    <name evidence="1" type="ORF">SKAU_G00242390</name>
</gene>
<proteinExistence type="predicted"/>
<dbReference type="EMBL" id="JAINUF010000008">
    <property type="protein sequence ID" value="KAJ8352763.1"/>
    <property type="molecule type" value="Genomic_DNA"/>
</dbReference>
<keyword evidence="2" id="KW-1185">Reference proteome</keyword>
<dbReference type="AlphaFoldDB" id="A0A9Q1ISC8"/>
<accession>A0A9Q1ISC8</accession>
<dbReference type="Proteomes" id="UP001152622">
    <property type="component" value="Chromosome 8"/>
</dbReference>
<organism evidence="1 2">
    <name type="scientific">Synaphobranchus kaupii</name>
    <name type="common">Kaup's arrowtooth eel</name>
    <dbReference type="NCBI Taxonomy" id="118154"/>
    <lineage>
        <taxon>Eukaryota</taxon>
        <taxon>Metazoa</taxon>
        <taxon>Chordata</taxon>
        <taxon>Craniata</taxon>
        <taxon>Vertebrata</taxon>
        <taxon>Euteleostomi</taxon>
        <taxon>Actinopterygii</taxon>
        <taxon>Neopterygii</taxon>
        <taxon>Teleostei</taxon>
        <taxon>Anguilliformes</taxon>
        <taxon>Synaphobranchidae</taxon>
        <taxon>Synaphobranchus</taxon>
    </lineage>
</organism>
<evidence type="ECO:0000313" key="2">
    <source>
        <dbReference type="Proteomes" id="UP001152622"/>
    </source>
</evidence>